<dbReference type="Gene3D" id="3.40.50.150">
    <property type="entry name" value="Vaccinia Virus protein VP39"/>
    <property type="match status" value="1"/>
</dbReference>
<dbReference type="SUPFAM" id="SSF53335">
    <property type="entry name" value="S-adenosyl-L-methionine-dependent methyltransferases"/>
    <property type="match status" value="1"/>
</dbReference>
<dbReference type="InterPro" id="IPR013216">
    <property type="entry name" value="Methyltransf_11"/>
</dbReference>
<keyword evidence="2" id="KW-0808">Transferase</keyword>
<gene>
    <name evidence="2" type="ORF">DW888_15350</name>
</gene>
<feature type="domain" description="Methyltransferase type 11" evidence="1">
    <location>
        <begin position="67"/>
        <end position="114"/>
    </location>
</feature>
<dbReference type="RefSeq" id="WP_007484823.1">
    <property type="nucleotide sequence ID" value="NZ_CABJFV010000014.1"/>
</dbReference>
<dbReference type="GO" id="GO:0032259">
    <property type="term" value="P:methylation"/>
    <property type="evidence" value="ECO:0007669"/>
    <property type="project" value="UniProtKB-KW"/>
</dbReference>
<name>A0A413VJI9_9BACE</name>
<comment type="caution">
    <text evidence="2">The sequence shown here is derived from an EMBL/GenBank/DDBJ whole genome shotgun (WGS) entry which is preliminary data.</text>
</comment>
<organism evidence="2 3">
    <name type="scientific">Bacteroides nordii</name>
    <dbReference type="NCBI Taxonomy" id="291645"/>
    <lineage>
        <taxon>Bacteria</taxon>
        <taxon>Pseudomonadati</taxon>
        <taxon>Bacteroidota</taxon>
        <taxon>Bacteroidia</taxon>
        <taxon>Bacteroidales</taxon>
        <taxon>Bacteroidaceae</taxon>
        <taxon>Bacteroides</taxon>
    </lineage>
</organism>
<evidence type="ECO:0000313" key="2">
    <source>
        <dbReference type="EMBL" id="RHB33719.1"/>
    </source>
</evidence>
<dbReference type="AlphaFoldDB" id="A0A413VJI9"/>
<keyword evidence="2" id="KW-0489">Methyltransferase</keyword>
<dbReference type="InterPro" id="IPR029063">
    <property type="entry name" value="SAM-dependent_MTases_sf"/>
</dbReference>
<reference evidence="2 3" key="1">
    <citation type="submission" date="2018-08" db="EMBL/GenBank/DDBJ databases">
        <title>A genome reference for cultivated species of the human gut microbiota.</title>
        <authorList>
            <person name="Zou Y."/>
            <person name="Xue W."/>
            <person name="Luo G."/>
        </authorList>
    </citation>
    <scope>NUCLEOTIDE SEQUENCE [LARGE SCALE GENOMIC DNA]</scope>
    <source>
        <strain evidence="2 3">AM40-30BH</strain>
    </source>
</reference>
<proteinExistence type="predicted"/>
<dbReference type="Proteomes" id="UP000284379">
    <property type="component" value="Unassembled WGS sequence"/>
</dbReference>
<dbReference type="GO" id="GO:0008757">
    <property type="term" value="F:S-adenosylmethionine-dependent methyltransferase activity"/>
    <property type="evidence" value="ECO:0007669"/>
    <property type="project" value="InterPro"/>
</dbReference>
<dbReference type="Pfam" id="PF08241">
    <property type="entry name" value="Methyltransf_11"/>
    <property type="match status" value="1"/>
</dbReference>
<dbReference type="GeneID" id="69501479"/>
<protein>
    <submittedName>
        <fullName evidence="2">Methyltransferase domain-containing protein</fullName>
    </submittedName>
</protein>
<sequence length="231" mass="27564">MIKRILKESIKTITTPLQMLRCHIAAKRYLKHHSIHCLNLGCGENINREWFNTDITFAIYGKHYYMNATKRYPFPDKSIDYIFSEHMFEHLKLTEAVKMLKECRRVLKKNGVLRITLPCFEFLQDLYQHPEEYTDYIHKATDSSIPEVNEILPGVYPPILVINNFYRDWGHQVIYDYKTLEMLLHKYGFTNIKRCQLYESEHRFLTNMEKHDQATYKNLSKIESTVIEASC</sequence>
<evidence type="ECO:0000259" key="1">
    <source>
        <dbReference type="Pfam" id="PF08241"/>
    </source>
</evidence>
<evidence type="ECO:0000313" key="3">
    <source>
        <dbReference type="Proteomes" id="UP000284379"/>
    </source>
</evidence>
<dbReference type="EMBL" id="QSGO01000014">
    <property type="protein sequence ID" value="RHB33719.1"/>
    <property type="molecule type" value="Genomic_DNA"/>
</dbReference>
<dbReference type="CDD" id="cd02440">
    <property type="entry name" value="AdoMet_MTases"/>
    <property type="match status" value="1"/>
</dbReference>
<accession>A0A413VJI9</accession>